<organism evidence="1 2">
    <name type="scientific">Brassica rapa subsp. trilocularis</name>
    <dbReference type="NCBI Taxonomy" id="1813537"/>
    <lineage>
        <taxon>Eukaryota</taxon>
        <taxon>Viridiplantae</taxon>
        <taxon>Streptophyta</taxon>
        <taxon>Embryophyta</taxon>
        <taxon>Tracheophyta</taxon>
        <taxon>Spermatophyta</taxon>
        <taxon>Magnoliopsida</taxon>
        <taxon>eudicotyledons</taxon>
        <taxon>Gunneridae</taxon>
        <taxon>Pentapetalae</taxon>
        <taxon>rosids</taxon>
        <taxon>malvids</taxon>
        <taxon>Brassicales</taxon>
        <taxon>Brassicaceae</taxon>
        <taxon>Brassiceae</taxon>
        <taxon>Brassica</taxon>
    </lineage>
</organism>
<keyword evidence="2" id="KW-1185">Reference proteome</keyword>
<dbReference type="Proteomes" id="UP000823674">
    <property type="component" value="Chromosome A06"/>
</dbReference>
<proteinExistence type="predicted"/>
<reference evidence="1 2" key="1">
    <citation type="submission" date="2021-03" db="EMBL/GenBank/DDBJ databases">
        <authorList>
            <person name="King G.J."/>
            <person name="Bancroft I."/>
            <person name="Baten A."/>
            <person name="Bloomfield J."/>
            <person name="Borpatragohain P."/>
            <person name="He Z."/>
            <person name="Irish N."/>
            <person name="Irwin J."/>
            <person name="Liu K."/>
            <person name="Mauleon R.P."/>
            <person name="Moore J."/>
            <person name="Morris R."/>
            <person name="Ostergaard L."/>
            <person name="Wang B."/>
            <person name="Wells R."/>
        </authorList>
    </citation>
    <scope>NUCLEOTIDE SEQUENCE [LARGE SCALE GENOMIC DNA]</scope>
    <source>
        <strain evidence="1">R-o-18</strain>
        <tissue evidence="1">Leaf</tissue>
    </source>
</reference>
<protein>
    <submittedName>
        <fullName evidence="1">Uncharacterized protein</fullName>
    </submittedName>
</protein>
<sequence length="380" mass="42478">MLLPPSSLAYINPSSKLSWNHIQQLGSMAMKSVKSSGKSPLALYFNNLIPFKLLRRRTSGVLVIFIPVHVNLGSHVQKVVKELVKAPATNPPAKDPLSASVMVTGAINSGSFCRIDPDMETWLIPKQKLLDIAESKSSWLDMALYFFKGIHGIHQCRIQIKTENQKMLKNVVGHIQSVQGSALNNVIATTRILLSAIFDLIKLALVGNQAYKTQSKLGEAESKAENLKNQAQEPQNHCVGVQKVKEFQEESNNDHNGGRRHYYMELFSLCLQEKLRLLSKKRGGWTEGFDEGKANGGGNSVQFNGNEVHDFVSCGENHPESPEIYSLPDVIKTTNSVSKYNLNFELVDEEDCCYFQATKKHVVQARGGDIFDVYRKKRFN</sequence>
<evidence type="ECO:0000313" key="2">
    <source>
        <dbReference type="Proteomes" id="UP000823674"/>
    </source>
</evidence>
<evidence type="ECO:0000313" key="1">
    <source>
        <dbReference type="EMBL" id="KAG5393830.1"/>
    </source>
</evidence>
<accession>A0ABQ7M6A7</accession>
<name>A0ABQ7M6A7_BRACM</name>
<dbReference type="EMBL" id="JADBGQ010000006">
    <property type="protein sequence ID" value="KAG5393830.1"/>
    <property type="molecule type" value="Genomic_DNA"/>
</dbReference>
<comment type="caution">
    <text evidence="1">The sequence shown here is derived from an EMBL/GenBank/DDBJ whole genome shotgun (WGS) entry which is preliminary data.</text>
</comment>
<gene>
    <name evidence="1" type="primary">A06p035740.1_BraROA</name>
    <name evidence="1" type="ORF">IGI04_023793</name>
</gene>